<comment type="caution">
    <text evidence="7">The sequence shown here is derived from an EMBL/GenBank/DDBJ whole genome shotgun (WGS) entry which is preliminary data.</text>
</comment>
<dbReference type="InterPro" id="IPR011257">
    <property type="entry name" value="DNA_glycosylase"/>
</dbReference>
<dbReference type="Gene3D" id="1.10.340.30">
    <property type="entry name" value="Hypothetical protein, domain 2"/>
    <property type="match status" value="1"/>
</dbReference>
<dbReference type="OMA" id="IVCGQQL"/>
<evidence type="ECO:0000256" key="2">
    <source>
        <dbReference type="ARBA" id="ARBA00010817"/>
    </source>
</evidence>
<evidence type="ECO:0000256" key="5">
    <source>
        <dbReference type="ARBA" id="ARBA00023204"/>
    </source>
</evidence>
<dbReference type="AlphaFoldDB" id="A0A3D4V683"/>
<name>A0A3D4V683_9BACT</name>
<dbReference type="GO" id="GO:0006307">
    <property type="term" value="P:DNA alkylation repair"/>
    <property type="evidence" value="ECO:0007669"/>
    <property type="project" value="TreeGrafter"/>
</dbReference>
<dbReference type="EC" id="3.2.2.21" evidence="3"/>
<dbReference type="GO" id="GO:0032993">
    <property type="term" value="C:protein-DNA complex"/>
    <property type="evidence" value="ECO:0007669"/>
    <property type="project" value="TreeGrafter"/>
</dbReference>
<evidence type="ECO:0000259" key="6">
    <source>
        <dbReference type="SMART" id="SM00478"/>
    </source>
</evidence>
<reference evidence="7 8" key="1">
    <citation type="journal article" date="2018" name="Nat. Biotechnol.">
        <title>A standardized bacterial taxonomy based on genome phylogeny substantially revises the tree of life.</title>
        <authorList>
            <person name="Parks D.H."/>
            <person name="Chuvochina M."/>
            <person name="Waite D.W."/>
            <person name="Rinke C."/>
            <person name="Skarshewski A."/>
            <person name="Chaumeil P.A."/>
            <person name="Hugenholtz P."/>
        </authorList>
    </citation>
    <scope>NUCLEOTIDE SEQUENCE [LARGE SCALE GENOMIC DNA]</scope>
    <source>
        <strain evidence="7">UBA8844</strain>
    </source>
</reference>
<evidence type="ECO:0000256" key="3">
    <source>
        <dbReference type="ARBA" id="ARBA00012000"/>
    </source>
</evidence>
<dbReference type="InterPro" id="IPR051912">
    <property type="entry name" value="Alkylbase_DNA_Glycosylase/TA"/>
</dbReference>
<dbReference type="GO" id="GO:0008725">
    <property type="term" value="F:DNA-3-methyladenine glycosylase activity"/>
    <property type="evidence" value="ECO:0007669"/>
    <property type="project" value="TreeGrafter"/>
</dbReference>
<gene>
    <name evidence="7" type="ORF">DGD08_01300</name>
</gene>
<evidence type="ECO:0000256" key="1">
    <source>
        <dbReference type="ARBA" id="ARBA00000086"/>
    </source>
</evidence>
<dbReference type="CDD" id="cd00056">
    <property type="entry name" value="ENDO3c"/>
    <property type="match status" value="1"/>
</dbReference>
<dbReference type="FunFam" id="1.10.340.30:FF:000004">
    <property type="entry name" value="DNA-3-methyladenine glycosylase II"/>
    <property type="match status" value="1"/>
</dbReference>
<comment type="similarity">
    <text evidence="2">Belongs to the alkylbase DNA glycosidase AlkA family.</text>
</comment>
<dbReference type="Proteomes" id="UP000264071">
    <property type="component" value="Unassembled WGS sequence"/>
</dbReference>
<comment type="catalytic activity">
    <reaction evidence="1">
        <text>Hydrolysis of alkylated DNA, releasing 3-methyladenine, 3-methylguanine, 7-methylguanine and 7-methyladenine.</text>
        <dbReference type="EC" id="3.2.2.21"/>
    </reaction>
</comment>
<dbReference type="SUPFAM" id="SSF48150">
    <property type="entry name" value="DNA-glycosylase"/>
    <property type="match status" value="1"/>
</dbReference>
<dbReference type="Pfam" id="PF00730">
    <property type="entry name" value="HhH-GPD"/>
    <property type="match status" value="1"/>
</dbReference>
<dbReference type="InterPro" id="IPR003265">
    <property type="entry name" value="HhH-GPD_domain"/>
</dbReference>
<dbReference type="PANTHER" id="PTHR43003">
    <property type="entry name" value="DNA-3-METHYLADENINE GLYCOSYLASE"/>
    <property type="match status" value="1"/>
</dbReference>
<accession>A0A3D4V683</accession>
<dbReference type="Gene3D" id="1.10.1670.40">
    <property type="match status" value="1"/>
</dbReference>
<dbReference type="PANTHER" id="PTHR43003:SF5">
    <property type="entry name" value="DNA-3-METHYLADENINE GLYCOSYLASE"/>
    <property type="match status" value="1"/>
</dbReference>
<dbReference type="GO" id="GO:0032131">
    <property type="term" value="F:alkylated DNA binding"/>
    <property type="evidence" value="ECO:0007669"/>
    <property type="project" value="TreeGrafter"/>
</dbReference>
<evidence type="ECO:0000313" key="7">
    <source>
        <dbReference type="EMBL" id="HCT55827.1"/>
    </source>
</evidence>
<proteinExistence type="inferred from homology"/>
<organism evidence="7 8">
    <name type="scientific">Gemmatimonas aurantiaca</name>
    <dbReference type="NCBI Taxonomy" id="173480"/>
    <lineage>
        <taxon>Bacteria</taxon>
        <taxon>Pseudomonadati</taxon>
        <taxon>Gemmatimonadota</taxon>
        <taxon>Gemmatimonadia</taxon>
        <taxon>Gemmatimonadales</taxon>
        <taxon>Gemmatimonadaceae</taxon>
        <taxon>Gemmatimonas</taxon>
    </lineage>
</organism>
<evidence type="ECO:0000313" key="8">
    <source>
        <dbReference type="Proteomes" id="UP000264071"/>
    </source>
</evidence>
<dbReference type="GO" id="GO:0005737">
    <property type="term" value="C:cytoplasm"/>
    <property type="evidence" value="ECO:0007669"/>
    <property type="project" value="TreeGrafter"/>
</dbReference>
<protein>
    <recommendedName>
        <fullName evidence="3">DNA-3-methyladenine glycosylase II</fullName>
        <ecNumber evidence="3">3.2.2.21</ecNumber>
    </recommendedName>
</protein>
<dbReference type="EMBL" id="DPIY01000001">
    <property type="protein sequence ID" value="HCT55827.1"/>
    <property type="molecule type" value="Genomic_DNA"/>
</dbReference>
<dbReference type="GO" id="GO:0006285">
    <property type="term" value="P:base-excision repair, AP site formation"/>
    <property type="evidence" value="ECO:0007669"/>
    <property type="project" value="TreeGrafter"/>
</dbReference>
<keyword evidence="4" id="KW-0227">DNA damage</keyword>
<evidence type="ECO:0000256" key="4">
    <source>
        <dbReference type="ARBA" id="ARBA00022763"/>
    </source>
</evidence>
<sequence length="243" mass="26530">MSPAKKRTSVSVRDVSAPAPASAIAKPLTTRRLTQAIAELSERDTRLGAAIAAVGPCTLLPRTEGTHFGHLARNIVYQQLSGSAATTIHGRFLKHVSAHLGVETEHPTPESVLGIDDDALRGCGLSVAKVRAIKDLAQHVIDGRLPLDRLDVMSDQEIIDALVPVRGIGPWTAQMFLMFRLGRPDVLPVLDLGVRKGAQRIYRTRALPDAARLEKIAKTWRPWASVASWYCWRVLDLEDAGGW</sequence>
<keyword evidence="5" id="KW-0234">DNA repair</keyword>
<dbReference type="SMART" id="SM00478">
    <property type="entry name" value="ENDO3c"/>
    <property type="match status" value="1"/>
</dbReference>
<dbReference type="GO" id="GO:0043916">
    <property type="term" value="F:DNA-7-methylguanine glycosylase activity"/>
    <property type="evidence" value="ECO:0007669"/>
    <property type="project" value="TreeGrafter"/>
</dbReference>
<feature type="domain" description="HhH-GPD" evidence="6">
    <location>
        <begin position="76"/>
        <end position="236"/>
    </location>
</feature>